<feature type="region of interest" description="Disordered" evidence="1">
    <location>
        <begin position="21"/>
        <end position="44"/>
    </location>
</feature>
<evidence type="ECO:0000256" key="1">
    <source>
        <dbReference type="SAM" id="MobiDB-lite"/>
    </source>
</evidence>
<organism evidence="2 3">
    <name type="scientific">Punica granatum</name>
    <name type="common">Pomegranate</name>
    <dbReference type="NCBI Taxonomy" id="22663"/>
    <lineage>
        <taxon>Eukaryota</taxon>
        <taxon>Viridiplantae</taxon>
        <taxon>Streptophyta</taxon>
        <taxon>Embryophyta</taxon>
        <taxon>Tracheophyta</taxon>
        <taxon>Spermatophyta</taxon>
        <taxon>Magnoliopsida</taxon>
        <taxon>eudicotyledons</taxon>
        <taxon>Gunneridae</taxon>
        <taxon>Pentapetalae</taxon>
        <taxon>rosids</taxon>
        <taxon>malvids</taxon>
        <taxon>Myrtales</taxon>
        <taxon>Lythraceae</taxon>
        <taxon>Punica</taxon>
    </lineage>
</organism>
<dbReference type="Proteomes" id="UP000233551">
    <property type="component" value="Unassembled WGS sequence"/>
</dbReference>
<accession>A0A2I0JZS5</accession>
<comment type="caution">
    <text evidence="2">The sequence shown here is derived from an EMBL/GenBank/DDBJ whole genome shotgun (WGS) entry which is preliminary data.</text>
</comment>
<gene>
    <name evidence="2" type="ORF">CRG98_018642</name>
</gene>
<dbReference type="EMBL" id="PGOL01001091">
    <property type="protein sequence ID" value="PKI60966.1"/>
    <property type="molecule type" value="Genomic_DNA"/>
</dbReference>
<name>A0A2I0JZS5_PUNGR</name>
<evidence type="ECO:0000313" key="3">
    <source>
        <dbReference type="Proteomes" id="UP000233551"/>
    </source>
</evidence>
<feature type="compositionally biased region" description="Polar residues" evidence="1">
    <location>
        <begin position="21"/>
        <end position="31"/>
    </location>
</feature>
<keyword evidence="3" id="KW-1185">Reference proteome</keyword>
<proteinExistence type="predicted"/>
<sequence length="134" mass="15132">MARCKIGLVGLLRDGSRRSWVISNMPSPRQARNSERKFGKNTKSSVRKKTMKRWLCTVDRPSNREHLFTREANFAIDLGVMCGNHAASRRGEPKGFGHTKEPHGPYCKGMAVGSLAWPNPSRALLPRFRIIPFV</sequence>
<dbReference type="AlphaFoldDB" id="A0A2I0JZS5"/>
<protein>
    <submittedName>
        <fullName evidence="2">Uncharacterized protein</fullName>
    </submittedName>
</protein>
<evidence type="ECO:0000313" key="2">
    <source>
        <dbReference type="EMBL" id="PKI60966.1"/>
    </source>
</evidence>
<reference evidence="2 3" key="1">
    <citation type="submission" date="2017-11" db="EMBL/GenBank/DDBJ databases">
        <title>De-novo sequencing of pomegranate (Punica granatum L.) genome.</title>
        <authorList>
            <person name="Akparov Z."/>
            <person name="Amiraslanov A."/>
            <person name="Hajiyeva S."/>
            <person name="Abbasov M."/>
            <person name="Kaur K."/>
            <person name="Hamwieh A."/>
            <person name="Solovyev V."/>
            <person name="Salamov A."/>
            <person name="Braich B."/>
            <person name="Kosarev P."/>
            <person name="Mahmoud A."/>
            <person name="Hajiyev E."/>
            <person name="Babayeva S."/>
            <person name="Izzatullayeva V."/>
            <person name="Mammadov A."/>
            <person name="Mammadov A."/>
            <person name="Sharifova S."/>
            <person name="Ojaghi J."/>
            <person name="Eynullazada K."/>
            <person name="Bayramov B."/>
            <person name="Abdulazimova A."/>
            <person name="Shahmuradov I."/>
        </authorList>
    </citation>
    <scope>NUCLEOTIDE SEQUENCE [LARGE SCALE GENOMIC DNA]</scope>
    <source>
        <strain evidence="3">cv. AG2017</strain>
        <tissue evidence="2">Leaf</tissue>
    </source>
</reference>